<feature type="domain" description="TonB-dependent receptor-like beta-barrel" evidence="12">
    <location>
        <begin position="178"/>
        <end position="599"/>
    </location>
</feature>
<keyword evidence="9 10" id="KW-0998">Cell outer membrane</keyword>
<dbReference type="PANTHER" id="PTHR30069:SF29">
    <property type="entry name" value="HEMOGLOBIN AND HEMOGLOBIN-HAPTOGLOBIN-BINDING PROTEIN 1-RELATED"/>
    <property type="match status" value="1"/>
</dbReference>
<keyword evidence="4 10" id="KW-0812">Transmembrane</keyword>
<evidence type="ECO:0000256" key="7">
    <source>
        <dbReference type="ARBA" id="ARBA00023136"/>
    </source>
</evidence>
<dbReference type="EMBL" id="CAXIXY010000004">
    <property type="protein sequence ID" value="CAL2087161.1"/>
    <property type="molecule type" value="Genomic_DNA"/>
</dbReference>
<dbReference type="PANTHER" id="PTHR30069">
    <property type="entry name" value="TONB-DEPENDENT OUTER MEMBRANE RECEPTOR"/>
    <property type="match status" value="1"/>
</dbReference>
<proteinExistence type="inferred from homology"/>
<dbReference type="Pfam" id="PF00593">
    <property type="entry name" value="TonB_dep_Rec_b-barrel"/>
    <property type="match status" value="1"/>
</dbReference>
<evidence type="ECO:0000259" key="12">
    <source>
        <dbReference type="Pfam" id="PF00593"/>
    </source>
</evidence>
<evidence type="ECO:0000256" key="4">
    <source>
        <dbReference type="ARBA" id="ARBA00022692"/>
    </source>
</evidence>
<dbReference type="InterPro" id="IPR000531">
    <property type="entry name" value="Beta-barrel_TonB"/>
</dbReference>
<keyword evidence="6 11" id="KW-0798">TonB box</keyword>
<keyword evidence="2 10" id="KW-0813">Transport</keyword>
<gene>
    <name evidence="14" type="ORF">T190607A01A_20760</name>
</gene>
<evidence type="ECO:0000256" key="8">
    <source>
        <dbReference type="ARBA" id="ARBA00023170"/>
    </source>
</evidence>
<protein>
    <submittedName>
        <fullName evidence="14">TonB-dependent receptor</fullName>
    </submittedName>
</protein>
<dbReference type="RefSeq" id="WP_348712314.1">
    <property type="nucleotide sequence ID" value="NZ_CAXIXY010000004.1"/>
</dbReference>
<keyword evidence="5" id="KW-0732">Signal</keyword>
<evidence type="ECO:0000313" key="14">
    <source>
        <dbReference type="EMBL" id="CAL2087161.1"/>
    </source>
</evidence>
<keyword evidence="3 10" id="KW-1134">Transmembrane beta strand</keyword>
<dbReference type="SUPFAM" id="SSF56935">
    <property type="entry name" value="Porins"/>
    <property type="match status" value="1"/>
</dbReference>
<evidence type="ECO:0000256" key="6">
    <source>
        <dbReference type="ARBA" id="ARBA00023077"/>
    </source>
</evidence>
<dbReference type="InterPro" id="IPR039426">
    <property type="entry name" value="TonB-dep_rcpt-like"/>
</dbReference>
<feature type="domain" description="TonB-dependent receptor plug" evidence="13">
    <location>
        <begin position="61"/>
        <end position="146"/>
    </location>
</feature>
<dbReference type="Gene3D" id="2.40.170.20">
    <property type="entry name" value="TonB-dependent receptor, beta-barrel domain"/>
    <property type="match status" value="1"/>
</dbReference>
<comment type="caution">
    <text evidence="14">The sequence shown here is derived from an EMBL/GenBank/DDBJ whole genome shotgun (WGS) entry which is preliminary data.</text>
</comment>
<comment type="similarity">
    <text evidence="10 11">Belongs to the TonB-dependent receptor family.</text>
</comment>
<dbReference type="Gene3D" id="2.170.130.10">
    <property type="entry name" value="TonB-dependent receptor, plug domain"/>
    <property type="match status" value="1"/>
</dbReference>
<name>A0ABM9P1K9_9FLAO</name>
<dbReference type="Pfam" id="PF07715">
    <property type="entry name" value="Plug"/>
    <property type="match status" value="1"/>
</dbReference>
<dbReference type="Proteomes" id="UP001497416">
    <property type="component" value="Unassembled WGS sequence"/>
</dbReference>
<dbReference type="PROSITE" id="PS52016">
    <property type="entry name" value="TONB_DEPENDENT_REC_3"/>
    <property type="match status" value="1"/>
</dbReference>
<dbReference type="InterPro" id="IPR012910">
    <property type="entry name" value="Plug_dom"/>
</dbReference>
<evidence type="ECO:0000256" key="11">
    <source>
        <dbReference type="RuleBase" id="RU003357"/>
    </source>
</evidence>
<evidence type="ECO:0000256" key="2">
    <source>
        <dbReference type="ARBA" id="ARBA00022448"/>
    </source>
</evidence>
<comment type="subcellular location">
    <subcellularLocation>
        <location evidence="1 10">Cell outer membrane</location>
        <topology evidence="1 10">Multi-pass membrane protein</topology>
    </subcellularLocation>
</comment>
<keyword evidence="7 10" id="KW-0472">Membrane</keyword>
<sequence length="625" mass="71216">MKQVLFIIFCFCVTIVNVNAQKDSLYNPLDEVVVQANKRLLMNSKSLKVVNLNDSIIVNNLESFTTLLRFNTPIYLREHGVGGTSSASFRGTSSSNTAVMWNGININSINNGQTGFNSLTVGLYDELNVRSGGGSIEFGSGAIGGTIHLNDVLEFKEDKVFTNQIVSTVGSFTSINSLYKLKYATEKYAANFGVSYSKSDNDYPFLDSEFRNSNGAFENYTISFSNAYKFTDALVLQFFTTYYFGDRLFSGELPNPTSANDKYQDINQRNLLSLEYKKSNWRLTGRLGYLFQKYKYFGDKNLDVFNFGSSDRIYSDVTVDFSFTSINATLTSNTRFESIFGRTDQIQERNRREFSQSFIFNHKVKRAFSYDIKVRKDYNSDFDVPLSYAFGFKLTPFNKFFFRANTSRNYRVPTYNDLFWPGQGNENLIPETSLQGEFGVGYKSKRLFVDVAYFNINAKDKIIWTPNGDPTRPGVWVPINLDETTNQGIELAVNYNQSIFDKVDANVSLNYTYVDAINEAIGTSIPFVPKHIGNSNIGLSYDRFSMFYQLLFNDKVYTTESNHEDYVVDRFSVSNIGGNYDLIKTEEQNLSIGFKVNNVLNTKYSVVQNRPMPGINYNLNINYKF</sequence>
<evidence type="ECO:0000256" key="1">
    <source>
        <dbReference type="ARBA" id="ARBA00004571"/>
    </source>
</evidence>
<evidence type="ECO:0000256" key="10">
    <source>
        <dbReference type="PROSITE-ProRule" id="PRU01360"/>
    </source>
</evidence>
<dbReference type="InterPro" id="IPR037066">
    <property type="entry name" value="Plug_dom_sf"/>
</dbReference>
<evidence type="ECO:0000256" key="3">
    <source>
        <dbReference type="ARBA" id="ARBA00022452"/>
    </source>
</evidence>
<evidence type="ECO:0000259" key="13">
    <source>
        <dbReference type="Pfam" id="PF07715"/>
    </source>
</evidence>
<accession>A0ABM9P1K9</accession>
<reference evidence="14 15" key="1">
    <citation type="submission" date="2024-05" db="EMBL/GenBank/DDBJ databases">
        <authorList>
            <person name="Duchaud E."/>
        </authorList>
    </citation>
    <scope>NUCLEOTIDE SEQUENCE [LARGE SCALE GENOMIC DNA]</scope>
    <source>
        <strain evidence="14">Ena-SAMPLE-TAB-13-05-2024-13:56:06:370-140302</strain>
    </source>
</reference>
<evidence type="ECO:0000313" key="15">
    <source>
        <dbReference type="Proteomes" id="UP001497416"/>
    </source>
</evidence>
<evidence type="ECO:0000256" key="5">
    <source>
        <dbReference type="ARBA" id="ARBA00022729"/>
    </source>
</evidence>
<evidence type="ECO:0000256" key="9">
    <source>
        <dbReference type="ARBA" id="ARBA00023237"/>
    </source>
</evidence>
<dbReference type="InterPro" id="IPR036942">
    <property type="entry name" value="Beta-barrel_TonB_sf"/>
</dbReference>
<keyword evidence="15" id="KW-1185">Reference proteome</keyword>
<keyword evidence="8 14" id="KW-0675">Receptor</keyword>
<organism evidence="14 15">
    <name type="scientific">Tenacibaculum platacis</name>
    <dbReference type="NCBI Taxonomy" id="3137852"/>
    <lineage>
        <taxon>Bacteria</taxon>
        <taxon>Pseudomonadati</taxon>
        <taxon>Bacteroidota</taxon>
        <taxon>Flavobacteriia</taxon>
        <taxon>Flavobacteriales</taxon>
        <taxon>Flavobacteriaceae</taxon>
        <taxon>Tenacibaculum</taxon>
    </lineage>
</organism>